<dbReference type="KEGG" id="shx:MS3_00005838"/>
<reference evidence="2" key="3">
    <citation type="submission" date="2021-06" db="EMBL/GenBank/DDBJ databases">
        <title>Chromosome-level genome assembly for S. haematobium.</title>
        <authorList>
            <person name="Stroehlein A.J."/>
        </authorList>
    </citation>
    <scope>NUCLEOTIDE SEQUENCE</scope>
</reference>
<reference evidence="2" key="2">
    <citation type="journal article" date="2019" name="Gigascience">
        <title>High-quality Schistosoma haematobium genome achieved by single-molecule and long-range sequencing.</title>
        <authorList>
            <person name="Stroehlein A.J."/>
            <person name="Korhonen P.K."/>
            <person name="Chong T.M."/>
            <person name="Lim Y.L."/>
            <person name="Chan K.G."/>
            <person name="Webster B."/>
            <person name="Rollinson D."/>
            <person name="Brindley P.J."/>
            <person name="Gasser R.B."/>
            <person name="Young N.D."/>
        </authorList>
    </citation>
    <scope>NUCLEOTIDE SEQUENCE</scope>
</reference>
<name>A0A094ZKE8_SCHHA</name>
<dbReference type="GeneID" id="24590967"/>
<evidence type="ECO:0000313" key="4">
    <source>
        <dbReference type="Proteomes" id="UP000471633"/>
    </source>
</evidence>
<feature type="non-terminal residue" evidence="3">
    <location>
        <position position="104"/>
    </location>
</feature>
<dbReference type="EMBL" id="KL250658">
    <property type="protein sequence ID" value="KGB35115.1"/>
    <property type="molecule type" value="Genomic_DNA"/>
</dbReference>
<keyword evidence="1" id="KW-0732">Signal</keyword>
<evidence type="ECO:0000313" key="3">
    <source>
        <dbReference type="EMBL" id="KGB35115.1"/>
    </source>
</evidence>
<dbReference type="CTD" id="24590967"/>
<dbReference type="EMBL" id="AMPZ03000003">
    <property type="protein sequence ID" value="KAH9588440.1"/>
    <property type="molecule type" value="Genomic_DNA"/>
</dbReference>
<dbReference type="RefSeq" id="XP_051069949.1">
    <property type="nucleotide sequence ID" value="XM_051213932.1"/>
</dbReference>
<evidence type="ECO:0000313" key="2">
    <source>
        <dbReference type="EMBL" id="KAH9588440.1"/>
    </source>
</evidence>
<feature type="chain" id="PRO_5038290337" evidence="1">
    <location>
        <begin position="22"/>
        <end position="104"/>
    </location>
</feature>
<organism evidence="3">
    <name type="scientific">Schistosoma haematobium</name>
    <name type="common">Blood fluke</name>
    <dbReference type="NCBI Taxonomy" id="6185"/>
    <lineage>
        <taxon>Eukaryota</taxon>
        <taxon>Metazoa</taxon>
        <taxon>Spiralia</taxon>
        <taxon>Lophotrochozoa</taxon>
        <taxon>Platyhelminthes</taxon>
        <taxon>Trematoda</taxon>
        <taxon>Digenea</taxon>
        <taxon>Strigeidida</taxon>
        <taxon>Schistosomatoidea</taxon>
        <taxon>Schistosomatidae</taxon>
        <taxon>Schistosoma</taxon>
    </lineage>
</organism>
<keyword evidence="4" id="KW-1185">Reference proteome</keyword>
<evidence type="ECO:0000256" key="1">
    <source>
        <dbReference type="SAM" id="SignalP"/>
    </source>
</evidence>
<reference evidence="2" key="4">
    <citation type="journal article" date="2022" name="PLoS Pathog.">
        <title>Chromosome-level genome of Schistosoma haematobium underpins genome-wide explorations of molecular variation.</title>
        <authorList>
            <person name="Stroehlein A.J."/>
            <person name="Korhonen P.K."/>
            <person name="Lee V.V."/>
            <person name="Ralph S.A."/>
            <person name="Mentink-Kane M."/>
            <person name="You H."/>
            <person name="McManus D.P."/>
            <person name="Tchuente L.T."/>
            <person name="Stothard J.R."/>
            <person name="Kaur P."/>
            <person name="Dudchenko O."/>
            <person name="Aiden E.L."/>
            <person name="Yang B."/>
            <person name="Yang H."/>
            <person name="Emery A.M."/>
            <person name="Webster B.L."/>
            <person name="Brindley P.J."/>
            <person name="Rollinson D."/>
            <person name="Chang B.C.H."/>
            <person name="Gasser R.B."/>
            <person name="Young N.D."/>
        </authorList>
    </citation>
    <scope>NUCLEOTIDE SEQUENCE</scope>
</reference>
<protein>
    <submittedName>
        <fullName evidence="3">Uncharacterized protein</fullName>
    </submittedName>
</protein>
<gene>
    <name evidence="2" type="ORF">MS3_00005838</name>
    <name evidence="3" type="ORF">MS3_03357</name>
</gene>
<dbReference type="Proteomes" id="UP000471633">
    <property type="component" value="Unassembled WGS sequence"/>
</dbReference>
<dbReference type="AlphaFoldDB" id="A0A094ZKE8"/>
<sequence>MVYSTLTIFGLFILSFSTVMTKVNHIPIKFDKYGNMYTEFEKLDFYLTQNSTLIIKDDICATIVDFTRPSNNEIQTKSGYRNVTDTCAIWIKNPSKGLRSRRPE</sequence>
<accession>A0A094ZKE8</accession>
<proteinExistence type="predicted"/>
<feature type="signal peptide" evidence="1">
    <location>
        <begin position="1"/>
        <end position="21"/>
    </location>
</feature>
<reference evidence="3" key="1">
    <citation type="journal article" date="2012" name="Nat. Genet.">
        <title>Whole-genome sequence of Schistosoma haematobium.</title>
        <authorList>
            <person name="Young N.D."/>
            <person name="Jex A.R."/>
            <person name="Li B."/>
            <person name="Liu S."/>
            <person name="Yang L."/>
            <person name="Xiong Z."/>
            <person name="Li Y."/>
            <person name="Cantacessi C."/>
            <person name="Hall R.S."/>
            <person name="Xu X."/>
            <person name="Chen F."/>
            <person name="Wu X."/>
            <person name="Zerlotini A."/>
            <person name="Oliveira G."/>
            <person name="Hofmann A."/>
            <person name="Zhang G."/>
            <person name="Fang X."/>
            <person name="Kang Y."/>
            <person name="Campbell B.E."/>
            <person name="Loukas A."/>
            <person name="Ranganathan S."/>
            <person name="Rollinson D."/>
            <person name="Rinaldi G."/>
            <person name="Brindley P.J."/>
            <person name="Yang H."/>
            <person name="Wang J."/>
            <person name="Wang J."/>
            <person name="Gasser R.B."/>
        </authorList>
    </citation>
    <scope>NUCLEOTIDE SEQUENCE [LARGE SCALE GENOMIC DNA]</scope>
</reference>